<dbReference type="PANTHER" id="PTHR35789:SF1">
    <property type="entry name" value="SPORE GERMINATION PROTEIN B3"/>
    <property type="match status" value="1"/>
</dbReference>
<dbReference type="Pfam" id="PF25198">
    <property type="entry name" value="Spore_GerAC_N"/>
    <property type="match status" value="1"/>
</dbReference>
<evidence type="ECO:0000256" key="3">
    <source>
        <dbReference type="ARBA" id="ARBA00022544"/>
    </source>
</evidence>
<evidence type="ECO:0000313" key="10">
    <source>
        <dbReference type="EMBL" id="MBP2076453.1"/>
    </source>
</evidence>
<feature type="domain" description="Spore germination GerAC-like C-terminal" evidence="8">
    <location>
        <begin position="211"/>
        <end position="379"/>
    </location>
</feature>
<dbReference type="InterPro" id="IPR057336">
    <property type="entry name" value="GerAC_N"/>
</dbReference>
<keyword evidence="4" id="KW-0732">Signal</keyword>
<accession>A0A9X1CEU5</accession>
<dbReference type="Proteomes" id="UP001138793">
    <property type="component" value="Unassembled WGS sequence"/>
</dbReference>
<evidence type="ECO:0000256" key="1">
    <source>
        <dbReference type="ARBA" id="ARBA00004635"/>
    </source>
</evidence>
<evidence type="ECO:0000256" key="4">
    <source>
        <dbReference type="ARBA" id="ARBA00022729"/>
    </source>
</evidence>
<feature type="domain" description="Spore germination protein N-terminal" evidence="9">
    <location>
        <begin position="23"/>
        <end position="193"/>
    </location>
</feature>
<dbReference type="Pfam" id="PF05504">
    <property type="entry name" value="Spore_GerAC"/>
    <property type="match status" value="1"/>
</dbReference>
<organism evidence="10 11">
    <name type="scientific">Oceanobacillus polygoni</name>
    <dbReference type="NCBI Taxonomy" id="1235259"/>
    <lineage>
        <taxon>Bacteria</taxon>
        <taxon>Bacillati</taxon>
        <taxon>Bacillota</taxon>
        <taxon>Bacilli</taxon>
        <taxon>Bacillales</taxon>
        <taxon>Bacillaceae</taxon>
        <taxon>Oceanobacillus</taxon>
    </lineage>
</organism>
<evidence type="ECO:0000259" key="8">
    <source>
        <dbReference type="Pfam" id="PF05504"/>
    </source>
</evidence>
<keyword evidence="7" id="KW-0449">Lipoprotein</keyword>
<dbReference type="PROSITE" id="PS51257">
    <property type="entry name" value="PROKAR_LIPOPROTEIN"/>
    <property type="match status" value="1"/>
</dbReference>
<keyword evidence="3" id="KW-0309">Germination</keyword>
<dbReference type="Gene3D" id="3.30.300.210">
    <property type="entry name" value="Nutrient germinant receptor protein C, domain 3"/>
    <property type="match status" value="1"/>
</dbReference>
<comment type="caution">
    <text evidence="10">The sequence shown here is derived from an EMBL/GenBank/DDBJ whole genome shotgun (WGS) entry which is preliminary data.</text>
</comment>
<sequence>MRQKGMFFLLIVMLPLLTSCWGRTEVIDIALVTAIAIDKGENEDILLSLQIAVPKSLGAQDGQGSGKSESTIVVSEEGESIMQVYRKIQMKLSREIFFAHNSVIIIGEELATEGVSSVLDFFSRYRQPQLASTILFTKEKASEVLSLNPHIEAMTSEEITEQEKRGAGLEVKVRDFVTRMLADGDEPFASQISSKTLQKEDDSSELVPSLDGAAIFKGDKLKGWMNGIESRGVLWIRDEYMSGVITVKVIDDRGGGNIGAEIRQVSSKIKAEVSKEKVKIIVKTYGDVEIFENSSQLDLNDPEKLQTVKKMFEEDVKDRLELTLDKAQKELGSDIFGFGHAVYRSNPKLWNDVYKNKWEEVFPEIEIEIATEIKLKGTGFSSQSMTLSN</sequence>
<keyword evidence="6" id="KW-0564">Palmitate</keyword>
<dbReference type="Gene3D" id="6.20.190.10">
    <property type="entry name" value="Nutrient germinant receptor protein C, domain 1"/>
    <property type="match status" value="1"/>
</dbReference>
<dbReference type="EMBL" id="JAGGMB010000002">
    <property type="protein sequence ID" value="MBP2076453.1"/>
    <property type="molecule type" value="Genomic_DNA"/>
</dbReference>
<keyword evidence="5" id="KW-0472">Membrane</keyword>
<comment type="subcellular location">
    <subcellularLocation>
        <location evidence="1">Membrane</location>
        <topology evidence="1">Lipid-anchor</topology>
    </subcellularLocation>
</comment>
<gene>
    <name evidence="10" type="ORF">J2Z64_000665</name>
</gene>
<proteinExistence type="inferred from homology"/>
<reference evidence="10" key="1">
    <citation type="submission" date="2021-03" db="EMBL/GenBank/DDBJ databases">
        <title>Genomic Encyclopedia of Type Strains, Phase IV (KMG-IV): sequencing the most valuable type-strain genomes for metagenomic binning, comparative biology and taxonomic classification.</title>
        <authorList>
            <person name="Goeker M."/>
        </authorList>
    </citation>
    <scope>NUCLEOTIDE SEQUENCE</scope>
    <source>
        <strain evidence="10">DSM 107338</strain>
    </source>
</reference>
<evidence type="ECO:0000313" key="11">
    <source>
        <dbReference type="Proteomes" id="UP001138793"/>
    </source>
</evidence>
<comment type="similarity">
    <text evidence="2">Belongs to the GerABKC lipoprotein family.</text>
</comment>
<evidence type="ECO:0000256" key="2">
    <source>
        <dbReference type="ARBA" id="ARBA00007886"/>
    </source>
</evidence>
<evidence type="ECO:0000259" key="9">
    <source>
        <dbReference type="Pfam" id="PF25198"/>
    </source>
</evidence>
<dbReference type="GO" id="GO:0009847">
    <property type="term" value="P:spore germination"/>
    <property type="evidence" value="ECO:0007669"/>
    <property type="project" value="InterPro"/>
</dbReference>
<dbReference type="GO" id="GO:0016020">
    <property type="term" value="C:membrane"/>
    <property type="evidence" value="ECO:0007669"/>
    <property type="project" value="UniProtKB-SubCell"/>
</dbReference>
<dbReference type="InterPro" id="IPR038501">
    <property type="entry name" value="Spore_GerAC_C_sf"/>
</dbReference>
<evidence type="ECO:0000256" key="7">
    <source>
        <dbReference type="ARBA" id="ARBA00023288"/>
    </source>
</evidence>
<protein>
    <submittedName>
        <fullName evidence="10">Spore germination protein KC</fullName>
    </submittedName>
</protein>
<dbReference type="InterPro" id="IPR046953">
    <property type="entry name" value="Spore_GerAC-like_C"/>
</dbReference>
<dbReference type="PANTHER" id="PTHR35789">
    <property type="entry name" value="SPORE GERMINATION PROTEIN B3"/>
    <property type="match status" value="1"/>
</dbReference>
<evidence type="ECO:0000256" key="5">
    <source>
        <dbReference type="ARBA" id="ARBA00023136"/>
    </source>
</evidence>
<keyword evidence="11" id="KW-1185">Reference proteome</keyword>
<dbReference type="NCBIfam" id="TIGR02887">
    <property type="entry name" value="spore_ger_x_C"/>
    <property type="match status" value="1"/>
</dbReference>
<dbReference type="RefSeq" id="WP_187773703.1">
    <property type="nucleotide sequence ID" value="NZ_JAGGMB010000002.1"/>
</dbReference>
<dbReference type="InterPro" id="IPR008844">
    <property type="entry name" value="Spore_GerAC-like"/>
</dbReference>
<name>A0A9X1CEU5_9BACI</name>
<dbReference type="AlphaFoldDB" id="A0A9X1CEU5"/>
<evidence type="ECO:0000256" key="6">
    <source>
        <dbReference type="ARBA" id="ARBA00023139"/>
    </source>
</evidence>